<name>A0A6A4I8S9_9AGAR</name>
<evidence type="ECO:0000256" key="1">
    <source>
        <dbReference type="SAM" id="MobiDB-lite"/>
    </source>
</evidence>
<reference evidence="2" key="1">
    <citation type="journal article" date="2019" name="Environ. Microbiol.">
        <title>Fungal ecological strategies reflected in gene transcription - a case study of two litter decomposers.</title>
        <authorList>
            <person name="Barbi F."/>
            <person name="Kohler A."/>
            <person name="Barry K."/>
            <person name="Baskaran P."/>
            <person name="Daum C."/>
            <person name="Fauchery L."/>
            <person name="Ihrmark K."/>
            <person name="Kuo A."/>
            <person name="LaButti K."/>
            <person name="Lipzen A."/>
            <person name="Morin E."/>
            <person name="Grigoriev I.V."/>
            <person name="Henrissat B."/>
            <person name="Lindahl B."/>
            <person name="Martin F."/>
        </authorList>
    </citation>
    <scope>NUCLEOTIDE SEQUENCE</scope>
    <source>
        <strain evidence="2">JB14</strain>
    </source>
</reference>
<accession>A0A6A4I8S9</accession>
<dbReference type="AlphaFoldDB" id="A0A6A4I8S9"/>
<feature type="region of interest" description="Disordered" evidence="1">
    <location>
        <begin position="47"/>
        <end position="72"/>
    </location>
</feature>
<feature type="region of interest" description="Disordered" evidence="1">
    <location>
        <begin position="123"/>
        <end position="176"/>
    </location>
</feature>
<proteinExistence type="predicted"/>
<evidence type="ECO:0000313" key="3">
    <source>
        <dbReference type="Proteomes" id="UP000799118"/>
    </source>
</evidence>
<dbReference type="EMBL" id="ML769391">
    <property type="protein sequence ID" value="KAE9408482.1"/>
    <property type="molecule type" value="Genomic_DNA"/>
</dbReference>
<feature type="compositionally biased region" description="Gly residues" evidence="1">
    <location>
        <begin position="144"/>
        <end position="154"/>
    </location>
</feature>
<gene>
    <name evidence="2" type="ORF">BT96DRAFT_970758</name>
</gene>
<dbReference type="Proteomes" id="UP000799118">
    <property type="component" value="Unassembled WGS sequence"/>
</dbReference>
<organism evidence="2 3">
    <name type="scientific">Gymnopus androsaceus JB14</name>
    <dbReference type="NCBI Taxonomy" id="1447944"/>
    <lineage>
        <taxon>Eukaryota</taxon>
        <taxon>Fungi</taxon>
        <taxon>Dikarya</taxon>
        <taxon>Basidiomycota</taxon>
        <taxon>Agaricomycotina</taxon>
        <taxon>Agaricomycetes</taxon>
        <taxon>Agaricomycetidae</taxon>
        <taxon>Agaricales</taxon>
        <taxon>Marasmiineae</taxon>
        <taxon>Omphalotaceae</taxon>
        <taxon>Gymnopus</taxon>
    </lineage>
</organism>
<protein>
    <submittedName>
        <fullName evidence="2">Uncharacterized protein</fullName>
    </submittedName>
</protein>
<keyword evidence="3" id="KW-1185">Reference proteome</keyword>
<dbReference type="OrthoDB" id="3355886at2759"/>
<sequence length="196" mass="20526">MSNVLRSSRVWSKSLKPISTRSFHSPFAVLGNARSETPSIASTVYEKQVDVSPEPTHSYGGSQTYVVSEPDPSNAPYHVPAGAFPTSLPYVNFTATEAPNQGGQMSSTSSSLAHPVLTRAVPQNESGVGESSAIRHADAPGSMGQRGGSEGGVGLADAQGTRAGEGSLADRNPPPIESKVVEKFSKMGKDAWQARK</sequence>
<evidence type="ECO:0000313" key="2">
    <source>
        <dbReference type="EMBL" id="KAE9408482.1"/>
    </source>
</evidence>